<evidence type="ECO:0000256" key="2">
    <source>
        <dbReference type="ARBA" id="ARBA00023015"/>
    </source>
</evidence>
<feature type="domain" description="HTH lysR-type" evidence="5">
    <location>
        <begin position="5"/>
        <end position="62"/>
    </location>
</feature>
<evidence type="ECO:0000313" key="6">
    <source>
        <dbReference type="EMBL" id="MCT8990416.1"/>
    </source>
</evidence>
<dbReference type="RefSeq" id="WP_261515288.1">
    <property type="nucleotide sequence ID" value="NZ_JAODNV010000009.1"/>
</dbReference>
<dbReference type="Pfam" id="PF03466">
    <property type="entry name" value="LysR_substrate"/>
    <property type="match status" value="1"/>
</dbReference>
<proteinExistence type="inferred from homology"/>
<evidence type="ECO:0000313" key="7">
    <source>
        <dbReference type="Proteomes" id="UP001149009"/>
    </source>
</evidence>
<dbReference type="InterPro" id="IPR036388">
    <property type="entry name" value="WH-like_DNA-bd_sf"/>
</dbReference>
<dbReference type="CDD" id="cd05466">
    <property type="entry name" value="PBP2_LTTR_substrate"/>
    <property type="match status" value="1"/>
</dbReference>
<evidence type="ECO:0000259" key="5">
    <source>
        <dbReference type="PROSITE" id="PS50931"/>
    </source>
</evidence>
<comment type="similarity">
    <text evidence="1">Belongs to the LysR transcriptional regulatory family.</text>
</comment>
<protein>
    <submittedName>
        <fullName evidence="6">LysR family transcriptional regulator</fullName>
    </submittedName>
</protein>
<gene>
    <name evidence="6" type="ORF">NYR54_08935</name>
</gene>
<evidence type="ECO:0000256" key="1">
    <source>
        <dbReference type="ARBA" id="ARBA00009437"/>
    </source>
</evidence>
<dbReference type="InterPro" id="IPR000847">
    <property type="entry name" value="LysR_HTH_N"/>
</dbReference>
<dbReference type="PANTHER" id="PTHR30126">
    <property type="entry name" value="HTH-TYPE TRANSCRIPTIONAL REGULATOR"/>
    <property type="match status" value="1"/>
</dbReference>
<evidence type="ECO:0000256" key="4">
    <source>
        <dbReference type="ARBA" id="ARBA00023163"/>
    </source>
</evidence>
<reference evidence="6" key="1">
    <citation type="submission" date="2022-08" db="EMBL/GenBank/DDBJ databases">
        <title>Chelativorans sichuanense sp. nov., a paraffin oil-degrading bacterium isolated from a mixture of oil-based drill cuttings and paddy soil.</title>
        <authorList>
            <person name="Yu J."/>
            <person name="Liu H."/>
            <person name="Chen Q."/>
        </authorList>
    </citation>
    <scope>NUCLEOTIDE SEQUENCE</scope>
    <source>
        <strain evidence="6">SCAU 2101</strain>
    </source>
</reference>
<keyword evidence="2" id="KW-0805">Transcription regulation</keyword>
<dbReference type="GO" id="GO:0000976">
    <property type="term" value="F:transcription cis-regulatory region binding"/>
    <property type="evidence" value="ECO:0007669"/>
    <property type="project" value="TreeGrafter"/>
</dbReference>
<keyword evidence="3" id="KW-0238">DNA-binding</keyword>
<dbReference type="Gene3D" id="1.10.10.10">
    <property type="entry name" value="Winged helix-like DNA-binding domain superfamily/Winged helix DNA-binding domain"/>
    <property type="match status" value="1"/>
</dbReference>
<dbReference type="AlphaFoldDB" id="A0A9X2X953"/>
<dbReference type="Proteomes" id="UP001149009">
    <property type="component" value="Unassembled WGS sequence"/>
</dbReference>
<accession>A0A9X2X953</accession>
<dbReference type="InterPro" id="IPR005119">
    <property type="entry name" value="LysR_subst-bd"/>
</dbReference>
<sequence length="308" mass="33147">MLDGLTLDQMRTFVAVAETGSFRAAAARLARVQSAVSHAIGNLEDQLGVSLFDRSGHRPTLTDEGRSLLADARAILIKVDAMRARARGLGAGVELGISIALDPQFPQSIAAAALRELHGIYPSVGVRVFTAALGEAVQALQERRSTLSISGIDIPDPRIERRALTFVARVAVVSRDHPLAKRPDGGLIPMAELAEHVQIVVEDPSPLTEGRYYNVLSPGTWRVSDFATKHALILAGIGWGNLPLWLVERDLAEGRLVRVPAAEFGPLGETRARAWLMHRADEPLGPAAQAFCAALLRHSARDVHARDG</sequence>
<keyword evidence="4" id="KW-0804">Transcription</keyword>
<keyword evidence="7" id="KW-1185">Reference proteome</keyword>
<dbReference type="EMBL" id="JAODNV010000009">
    <property type="protein sequence ID" value="MCT8990416.1"/>
    <property type="molecule type" value="Genomic_DNA"/>
</dbReference>
<organism evidence="6 7">
    <name type="scientific">Chelativorans petroleitrophicus</name>
    <dbReference type="NCBI Taxonomy" id="2975484"/>
    <lineage>
        <taxon>Bacteria</taxon>
        <taxon>Pseudomonadati</taxon>
        <taxon>Pseudomonadota</taxon>
        <taxon>Alphaproteobacteria</taxon>
        <taxon>Hyphomicrobiales</taxon>
        <taxon>Phyllobacteriaceae</taxon>
        <taxon>Chelativorans</taxon>
    </lineage>
</organism>
<comment type="caution">
    <text evidence="6">The sequence shown here is derived from an EMBL/GenBank/DDBJ whole genome shotgun (WGS) entry which is preliminary data.</text>
</comment>
<dbReference type="FunFam" id="1.10.10.10:FF:000001">
    <property type="entry name" value="LysR family transcriptional regulator"/>
    <property type="match status" value="1"/>
</dbReference>
<dbReference type="InterPro" id="IPR036390">
    <property type="entry name" value="WH_DNA-bd_sf"/>
</dbReference>
<dbReference type="SUPFAM" id="SSF46785">
    <property type="entry name" value="Winged helix' DNA-binding domain"/>
    <property type="match status" value="1"/>
</dbReference>
<dbReference type="PRINTS" id="PR00039">
    <property type="entry name" value="HTHLYSR"/>
</dbReference>
<dbReference type="PANTHER" id="PTHR30126:SF91">
    <property type="entry name" value="LYSR FAMILY TRANSCRIPTIONAL REGULATOR"/>
    <property type="match status" value="1"/>
</dbReference>
<dbReference type="Gene3D" id="3.40.190.290">
    <property type="match status" value="1"/>
</dbReference>
<evidence type="ECO:0000256" key="3">
    <source>
        <dbReference type="ARBA" id="ARBA00023125"/>
    </source>
</evidence>
<dbReference type="SUPFAM" id="SSF53850">
    <property type="entry name" value="Periplasmic binding protein-like II"/>
    <property type="match status" value="1"/>
</dbReference>
<dbReference type="Pfam" id="PF00126">
    <property type="entry name" value="HTH_1"/>
    <property type="match status" value="1"/>
</dbReference>
<dbReference type="PROSITE" id="PS50931">
    <property type="entry name" value="HTH_LYSR"/>
    <property type="match status" value="1"/>
</dbReference>
<dbReference type="GO" id="GO:0003700">
    <property type="term" value="F:DNA-binding transcription factor activity"/>
    <property type="evidence" value="ECO:0007669"/>
    <property type="project" value="InterPro"/>
</dbReference>
<name>A0A9X2X953_9HYPH</name>